<gene>
    <name evidence="2" type="ORF">F4559_002305</name>
</gene>
<dbReference type="RefSeq" id="WP_312865586.1">
    <property type="nucleotide sequence ID" value="NZ_BAABAI010000039.1"/>
</dbReference>
<dbReference type="Pfam" id="PF04149">
    <property type="entry name" value="DUF397"/>
    <property type="match status" value="1"/>
</dbReference>
<proteinExistence type="predicted"/>
<dbReference type="InterPro" id="IPR007278">
    <property type="entry name" value="DUF397"/>
</dbReference>
<feature type="domain" description="DUF397" evidence="1">
    <location>
        <begin position="6"/>
        <end position="56"/>
    </location>
</feature>
<evidence type="ECO:0000313" key="3">
    <source>
        <dbReference type="Proteomes" id="UP000542674"/>
    </source>
</evidence>
<organism evidence="2 3">
    <name type="scientific">Saccharothrix violaceirubra</name>
    <dbReference type="NCBI Taxonomy" id="413306"/>
    <lineage>
        <taxon>Bacteria</taxon>
        <taxon>Bacillati</taxon>
        <taxon>Actinomycetota</taxon>
        <taxon>Actinomycetes</taxon>
        <taxon>Pseudonocardiales</taxon>
        <taxon>Pseudonocardiaceae</taxon>
        <taxon>Saccharothrix</taxon>
    </lineage>
</organism>
<sequence length="58" mass="6010">MAGPSASWRKSSYSTPDGSCVEVARSGCVGLRDSKNPAGDQLTVSPVAFAALLKRVAR</sequence>
<comment type="caution">
    <text evidence="2">The sequence shown here is derived from an EMBL/GenBank/DDBJ whole genome shotgun (WGS) entry which is preliminary data.</text>
</comment>
<evidence type="ECO:0000259" key="1">
    <source>
        <dbReference type="Pfam" id="PF04149"/>
    </source>
</evidence>
<dbReference type="Proteomes" id="UP000542674">
    <property type="component" value="Unassembled WGS sequence"/>
</dbReference>
<dbReference type="AlphaFoldDB" id="A0A7W7T2B7"/>
<accession>A0A7W7T2B7</accession>
<name>A0A7W7T2B7_9PSEU</name>
<dbReference type="EMBL" id="JACHJS010000001">
    <property type="protein sequence ID" value="MBB4964946.1"/>
    <property type="molecule type" value="Genomic_DNA"/>
</dbReference>
<evidence type="ECO:0000313" key="2">
    <source>
        <dbReference type="EMBL" id="MBB4964946.1"/>
    </source>
</evidence>
<protein>
    <recommendedName>
        <fullName evidence="1">DUF397 domain-containing protein</fullName>
    </recommendedName>
</protein>
<keyword evidence="3" id="KW-1185">Reference proteome</keyword>
<reference evidence="2 3" key="1">
    <citation type="submission" date="2020-08" db="EMBL/GenBank/DDBJ databases">
        <title>Sequencing the genomes of 1000 actinobacteria strains.</title>
        <authorList>
            <person name="Klenk H.-P."/>
        </authorList>
    </citation>
    <scope>NUCLEOTIDE SEQUENCE [LARGE SCALE GENOMIC DNA]</scope>
    <source>
        <strain evidence="2 3">DSM 45084</strain>
    </source>
</reference>